<dbReference type="Proteomes" id="UP000198649">
    <property type="component" value="Unassembled WGS sequence"/>
</dbReference>
<keyword evidence="2" id="KW-0732">Signal</keyword>
<dbReference type="EMBL" id="FOQG01000003">
    <property type="protein sequence ID" value="SFH89547.1"/>
    <property type="molecule type" value="Genomic_DNA"/>
</dbReference>
<accession>A0A1I3DS25</accession>
<evidence type="ECO:0000256" key="4">
    <source>
        <dbReference type="SAM" id="MobiDB-lite"/>
    </source>
</evidence>
<dbReference type="PANTHER" id="PTHR43248">
    <property type="entry name" value="2-SUCCINYL-6-HYDROXY-2,4-CYCLOHEXADIENE-1-CARBOXYLATE SYNTHASE"/>
    <property type="match status" value="1"/>
</dbReference>
<proteinExistence type="inferred from homology"/>
<evidence type="ECO:0000256" key="2">
    <source>
        <dbReference type="ARBA" id="ARBA00022729"/>
    </source>
</evidence>
<organism evidence="6 7">
    <name type="scientific">Nocardioides psychrotolerans</name>
    <dbReference type="NCBI Taxonomy" id="1005945"/>
    <lineage>
        <taxon>Bacteria</taxon>
        <taxon>Bacillati</taxon>
        <taxon>Actinomycetota</taxon>
        <taxon>Actinomycetes</taxon>
        <taxon>Propionibacteriales</taxon>
        <taxon>Nocardioidaceae</taxon>
        <taxon>Nocardioides</taxon>
    </lineage>
</organism>
<evidence type="ECO:0000259" key="5">
    <source>
        <dbReference type="Pfam" id="PF08386"/>
    </source>
</evidence>
<dbReference type="InterPro" id="IPR051601">
    <property type="entry name" value="Serine_prot/Carboxylest_S33"/>
</dbReference>
<dbReference type="Pfam" id="PF08386">
    <property type="entry name" value="Abhydrolase_4"/>
    <property type="match status" value="1"/>
</dbReference>
<dbReference type="OrthoDB" id="3930934at2"/>
<evidence type="ECO:0000313" key="7">
    <source>
        <dbReference type="Proteomes" id="UP000198649"/>
    </source>
</evidence>
<sequence>MSRTVRIVVIVLLVLALAGASALAGLSVLLGNDSEGGSSSGSSGSSGPAVVVTTAPAPGATEPPSPELAALYSQRIAWEACGDNQCGTLEVPIDYRDAGGETIGLALVKVPAADPDARIGSMVVNPGGPGASGVAYAEAADPVFRSPIREHFDVVGFDPRGTGASDPVDCLTDDDMTAFLALDPDPDDAGEEQELVGGLRSFFEGCVANSDALVGHVTTAEAARDMDVLRAALGEATLTYFGASYGTKLGATYAELFPAKVGRLVLDGAVDVALSSREQSLGQAGGFEVALRAFVDNCVAETESCFLGDSVEAGLVTIKGLLDDIDAQPLPTSDGRELTVGSAFYGVVTPLYNRDYWYLLSQGLSTALAGDGTTLMLLADAYASRQDGQYLDNSTEAIYAINCLDDPYAIGPGQVEAQVSDFEEASPTFGRLFAWGLVNCGDIQVESSEPPLDIRGEGAAPILVVGTTRDPATPYEWAVGLADQLATGVLLSRDGDGHTAYNADNECIDATIEAYLIDGTVPEDGKSC</sequence>
<evidence type="ECO:0000256" key="3">
    <source>
        <dbReference type="ARBA" id="ARBA00022801"/>
    </source>
</evidence>
<name>A0A1I3DS25_9ACTN</name>
<dbReference type="PANTHER" id="PTHR43248:SF29">
    <property type="entry name" value="TRIPEPTIDYL AMINOPEPTIDASE"/>
    <property type="match status" value="1"/>
</dbReference>
<dbReference type="InterPro" id="IPR013595">
    <property type="entry name" value="Pept_S33_TAP-like_C"/>
</dbReference>
<dbReference type="GO" id="GO:0016787">
    <property type="term" value="F:hydrolase activity"/>
    <property type="evidence" value="ECO:0007669"/>
    <property type="project" value="UniProtKB-KW"/>
</dbReference>
<feature type="domain" description="Peptidase S33 tripeptidyl aminopeptidase-like C-terminal" evidence="5">
    <location>
        <begin position="426"/>
        <end position="528"/>
    </location>
</feature>
<dbReference type="RefSeq" id="WP_091110834.1">
    <property type="nucleotide sequence ID" value="NZ_BKAF01000020.1"/>
</dbReference>
<evidence type="ECO:0000256" key="1">
    <source>
        <dbReference type="ARBA" id="ARBA00010088"/>
    </source>
</evidence>
<reference evidence="6 7" key="1">
    <citation type="submission" date="2016-10" db="EMBL/GenBank/DDBJ databases">
        <authorList>
            <person name="de Groot N.N."/>
        </authorList>
    </citation>
    <scope>NUCLEOTIDE SEQUENCE [LARGE SCALE GENOMIC DNA]</scope>
    <source>
        <strain evidence="6 7">CGMCC 1.11156</strain>
    </source>
</reference>
<dbReference type="AlphaFoldDB" id="A0A1I3DS25"/>
<dbReference type="STRING" id="1005945.SAMN05216561_10361"/>
<dbReference type="SUPFAM" id="SSF53474">
    <property type="entry name" value="alpha/beta-Hydrolases"/>
    <property type="match status" value="1"/>
</dbReference>
<feature type="region of interest" description="Disordered" evidence="4">
    <location>
        <begin position="34"/>
        <end position="64"/>
    </location>
</feature>
<keyword evidence="3 6" id="KW-0378">Hydrolase</keyword>
<protein>
    <submittedName>
        <fullName evidence="6">Alpha/beta hydrolase fold</fullName>
    </submittedName>
</protein>
<gene>
    <name evidence="6" type="ORF">SAMN05216561_10361</name>
</gene>
<dbReference type="InterPro" id="IPR029058">
    <property type="entry name" value="AB_hydrolase_fold"/>
</dbReference>
<evidence type="ECO:0000313" key="6">
    <source>
        <dbReference type="EMBL" id="SFH89547.1"/>
    </source>
</evidence>
<comment type="similarity">
    <text evidence="1">Belongs to the peptidase S33 family.</text>
</comment>
<keyword evidence="7" id="KW-1185">Reference proteome</keyword>
<dbReference type="Gene3D" id="3.40.50.1820">
    <property type="entry name" value="alpha/beta hydrolase"/>
    <property type="match status" value="1"/>
</dbReference>
<feature type="compositionally biased region" description="Low complexity" evidence="4">
    <location>
        <begin position="34"/>
        <end position="60"/>
    </location>
</feature>